<gene>
    <name evidence="1" type="ORF">CAMRE0001_3045</name>
</gene>
<dbReference type="EMBL" id="ACFU01000027">
    <property type="protein sequence ID" value="EEF13121.1"/>
    <property type="molecule type" value="Genomic_DNA"/>
</dbReference>
<protein>
    <submittedName>
        <fullName evidence="1">Uncharacterized protein</fullName>
    </submittedName>
</protein>
<accession>B9D4F7</accession>
<sequence length="50" mass="5779">MSRVDAGVTSSLNFTRARGFDRCEAAAFCAVDRQLDKKIVWIWGEKRWMV</sequence>
<proteinExistence type="predicted"/>
<evidence type="ECO:0000313" key="2">
    <source>
        <dbReference type="Proteomes" id="UP000003082"/>
    </source>
</evidence>
<comment type="caution">
    <text evidence="1">The sequence shown here is derived from an EMBL/GenBank/DDBJ whole genome shotgun (WGS) entry which is preliminary data.</text>
</comment>
<name>B9D4F7_CAMRE</name>
<dbReference type="STRING" id="553218.CAMRE0001_3045"/>
<dbReference type="AlphaFoldDB" id="B9D4F7"/>
<reference evidence="1 2" key="1">
    <citation type="submission" date="2008-08" db="EMBL/GenBank/DDBJ databases">
        <authorList>
            <person name="Madupu R."/>
            <person name="Durkin A.S."/>
            <person name="Torralba M."/>
            <person name="Methe B."/>
            <person name="Sutton G.G."/>
            <person name="Strausberg R.L."/>
            <person name="Nelson K.E."/>
        </authorList>
    </citation>
    <scope>NUCLEOTIDE SEQUENCE [LARGE SCALE GENOMIC DNA]</scope>
    <source>
        <strain evidence="1 2">RM3267</strain>
    </source>
</reference>
<evidence type="ECO:0000313" key="1">
    <source>
        <dbReference type="EMBL" id="EEF13121.1"/>
    </source>
</evidence>
<dbReference type="Proteomes" id="UP000003082">
    <property type="component" value="Unassembled WGS sequence"/>
</dbReference>
<keyword evidence="2" id="KW-1185">Reference proteome</keyword>
<organism evidence="1 2">
    <name type="scientific">Campylobacter rectus RM3267</name>
    <dbReference type="NCBI Taxonomy" id="553218"/>
    <lineage>
        <taxon>Bacteria</taxon>
        <taxon>Pseudomonadati</taxon>
        <taxon>Campylobacterota</taxon>
        <taxon>Epsilonproteobacteria</taxon>
        <taxon>Campylobacterales</taxon>
        <taxon>Campylobacteraceae</taxon>
        <taxon>Campylobacter</taxon>
    </lineage>
</organism>